<dbReference type="RefSeq" id="WP_115433279.1">
    <property type="nucleotide sequence ID" value="NZ_CP031337.1"/>
</dbReference>
<keyword evidence="2" id="KW-0378">Hydrolase</keyword>
<proteinExistence type="predicted"/>
<keyword evidence="2" id="KW-0255">Endonuclease</keyword>
<dbReference type="OrthoDB" id="9148007at2"/>
<dbReference type="AlphaFoldDB" id="A0A345Y5Z2"/>
<reference evidence="2 3" key="1">
    <citation type="submission" date="2018-07" db="EMBL/GenBank/DDBJ databases">
        <title>Crenobacter cavernae sp. nov., isolated from a karst cave.</title>
        <authorList>
            <person name="Zhu H."/>
        </authorList>
    </citation>
    <scope>NUCLEOTIDE SEQUENCE [LARGE SCALE GENOMIC DNA]</scope>
    <source>
        <strain evidence="2 3">K1W11S-77</strain>
    </source>
</reference>
<feature type="domain" description="Restriction endonuclease type I HsdR N-terminal" evidence="1">
    <location>
        <begin position="63"/>
        <end position="127"/>
    </location>
</feature>
<organism evidence="2 3">
    <name type="scientific">Crenobacter cavernae</name>
    <dbReference type="NCBI Taxonomy" id="2290923"/>
    <lineage>
        <taxon>Bacteria</taxon>
        <taxon>Pseudomonadati</taxon>
        <taxon>Pseudomonadota</taxon>
        <taxon>Betaproteobacteria</taxon>
        <taxon>Neisseriales</taxon>
        <taxon>Neisseriaceae</taxon>
        <taxon>Crenobacter</taxon>
    </lineage>
</organism>
<dbReference type="Pfam" id="PF04313">
    <property type="entry name" value="HSDR_N"/>
    <property type="match status" value="1"/>
</dbReference>
<gene>
    <name evidence="2" type="ORF">DWG20_07820</name>
</gene>
<dbReference type="Gene3D" id="3.90.1570.30">
    <property type="match status" value="1"/>
</dbReference>
<evidence type="ECO:0000313" key="2">
    <source>
        <dbReference type="EMBL" id="AXK39344.1"/>
    </source>
</evidence>
<evidence type="ECO:0000259" key="1">
    <source>
        <dbReference type="Pfam" id="PF04313"/>
    </source>
</evidence>
<dbReference type="Proteomes" id="UP000254537">
    <property type="component" value="Chromosome"/>
</dbReference>
<accession>A0A345Y5Z2</accession>
<keyword evidence="2" id="KW-0540">Nuclease</keyword>
<dbReference type="GO" id="GO:0009307">
    <property type="term" value="P:DNA restriction-modification system"/>
    <property type="evidence" value="ECO:0007669"/>
    <property type="project" value="UniProtKB-KW"/>
</dbReference>
<dbReference type="GO" id="GO:0009035">
    <property type="term" value="F:type I site-specific deoxyribonuclease activity"/>
    <property type="evidence" value="ECO:0007669"/>
    <property type="project" value="UniProtKB-EC"/>
</dbReference>
<sequence length="410" mass="46114">MEEFKERLKKHTNHVHSVGSHCVTEETTKQALILPLLDILGFSPYDPTRVKAEYHADFLGVKTSERVDYALFCDGIPVMFIEAKAHAERLNNHAPQLSRYFNSSPGVAVAAITNGREWRFFTDLVNKNVMDGEPFLTVDFEQPVDEPLSQLYRFRFDQFKPDTVRSIAEESVYLAALKAALGACLRDIDADFVRFLATRANIQRTFTTKFLDGLAPIARKAVELTISDMVVSGLSVKPAEPTMEIAPIPIASAPAEPSGDVIKPDNDRIVTTAIEKQLFSVCQTALGDEVDIQPKDTESYFSILYQGKTNRWLLRYWGDKKRPVAEFGFDLSEQHRQVLEHAGLELAKGNAVYLPTPLDILRAAGTLRDALAFCIDDRNFAKPRKEETSAGWPSMRLRIHHYHMVGDTAR</sequence>
<protein>
    <submittedName>
        <fullName evidence="2">Type I restriction endonuclease subunit R</fullName>
    </submittedName>
</protein>
<dbReference type="GO" id="GO:0003677">
    <property type="term" value="F:DNA binding"/>
    <property type="evidence" value="ECO:0007669"/>
    <property type="project" value="UniProtKB-KW"/>
</dbReference>
<evidence type="ECO:0000313" key="3">
    <source>
        <dbReference type="Proteomes" id="UP000254537"/>
    </source>
</evidence>
<dbReference type="KEGG" id="ccah:DWG20_07820"/>
<dbReference type="EMBL" id="CP031337">
    <property type="protein sequence ID" value="AXK39344.1"/>
    <property type="molecule type" value="Genomic_DNA"/>
</dbReference>
<name>A0A345Y5Z2_9NEIS</name>
<dbReference type="GO" id="GO:0005524">
    <property type="term" value="F:ATP binding"/>
    <property type="evidence" value="ECO:0007669"/>
    <property type="project" value="UniProtKB-KW"/>
</dbReference>
<dbReference type="InterPro" id="IPR007409">
    <property type="entry name" value="Restrct_endonuc_type1_HsdR_N"/>
</dbReference>